<gene>
    <name evidence="1" type="ORF">HPB49_023497</name>
</gene>
<organism evidence="1 2">
    <name type="scientific">Dermacentor silvarum</name>
    <name type="common">Tick</name>
    <dbReference type="NCBI Taxonomy" id="543639"/>
    <lineage>
        <taxon>Eukaryota</taxon>
        <taxon>Metazoa</taxon>
        <taxon>Ecdysozoa</taxon>
        <taxon>Arthropoda</taxon>
        <taxon>Chelicerata</taxon>
        <taxon>Arachnida</taxon>
        <taxon>Acari</taxon>
        <taxon>Parasitiformes</taxon>
        <taxon>Ixodida</taxon>
        <taxon>Ixodoidea</taxon>
        <taxon>Ixodidae</taxon>
        <taxon>Rhipicephalinae</taxon>
        <taxon>Dermacentor</taxon>
    </lineage>
</organism>
<keyword evidence="2" id="KW-1185">Reference proteome</keyword>
<dbReference type="EMBL" id="CM023470">
    <property type="protein sequence ID" value="KAH7981382.1"/>
    <property type="molecule type" value="Genomic_DNA"/>
</dbReference>
<name>A0ACB8E3Y3_DERSI</name>
<reference evidence="1" key="1">
    <citation type="submission" date="2020-05" db="EMBL/GenBank/DDBJ databases">
        <title>Large-scale comparative analyses of tick genomes elucidate their genetic diversity and vector capacities.</title>
        <authorList>
            <person name="Jia N."/>
            <person name="Wang J."/>
            <person name="Shi W."/>
            <person name="Du L."/>
            <person name="Sun Y."/>
            <person name="Zhan W."/>
            <person name="Jiang J."/>
            <person name="Wang Q."/>
            <person name="Zhang B."/>
            <person name="Ji P."/>
            <person name="Sakyi L.B."/>
            <person name="Cui X."/>
            <person name="Yuan T."/>
            <person name="Jiang B."/>
            <person name="Yang W."/>
            <person name="Lam T.T.-Y."/>
            <person name="Chang Q."/>
            <person name="Ding S."/>
            <person name="Wang X."/>
            <person name="Zhu J."/>
            <person name="Ruan X."/>
            <person name="Zhao L."/>
            <person name="Wei J."/>
            <person name="Que T."/>
            <person name="Du C."/>
            <person name="Cheng J."/>
            <person name="Dai P."/>
            <person name="Han X."/>
            <person name="Huang E."/>
            <person name="Gao Y."/>
            <person name="Liu J."/>
            <person name="Shao H."/>
            <person name="Ye R."/>
            <person name="Li L."/>
            <person name="Wei W."/>
            <person name="Wang X."/>
            <person name="Wang C."/>
            <person name="Yang T."/>
            <person name="Huo Q."/>
            <person name="Li W."/>
            <person name="Guo W."/>
            <person name="Chen H."/>
            <person name="Zhou L."/>
            <person name="Ni X."/>
            <person name="Tian J."/>
            <person name="Zhou Y."/>
            <person name="Sheng Y."/>
            <person name="Liu T."/>
            <person name="Pan Y."/>
            <person name="Xia L."/>
            <person name="Li J."/>
            <person name="Zhao F."/>
            <person name="Cao W."/>
        </authorList>
    </citation>
    <scope>NUCLEOTIDE SEQUENCE</scope>
    <source>
        <strain evidence="1">Dsil-2018</strain>
    </source>
</reference>
<evidence type="ECO:0000313" key="1">
    <source>
        <dbReference type="EMBL" id="KAH7981382.1"/>
    </source>
</evidence>
<comment type="caution">
    <text evidence="1">The sequence shown here is derived from an EMBL/GenBank/DDBJ whole genome shotgun (WGS) entry which is preliminary data.</text>
</comment>
<evidence type="ECO:0000313" key="2">
    <source>
        <dbReference type="Proteomes" id="UP000821865"/>
    </source>
</evidence>
<accession>A0ACB8E3Y3</accession>
<dbReference type="Proteomes" id="UP000821865">
    <property type="component" value="Chromosome 1"/>
</dbReference>
<sequence length="245" mass="26677">MDRKIGSARTWHLLRHLPDPDKSTLEAKQQLEKLVYKYEGTTDELIAEVRDRYLSCVGSGSLPEYSGLENPDLDSPITVLSSRFPSPVEKRQMDGQAAFRGSRKHAAACMKNGSRVSQPYYRRTTDASAYPSAGCEASPVAYIAVVSAGVSSRSKPRGVDVPREPHRKSAGSGGEAQSTGRAGMCASHAEVTSISRRPAGRPLAADNKVIKKKKKTYRTQSIKRRRTRGGRRAGAAACTRECDVP</sequence>
<proteinExistence type="predicted"/>
<protein>
    <submittedName>
        <fullName evidence="1">Uncharacterized protein</fullName>
    </submittedName>
</protein>